<accession>A0A0G4E904</accession>
<feature type="non-terminal residue" evidence="4">
    <location>
        <position position="943"/>
    </location>
</feature>
<gene>
    <name evidence="4" type="ORF">Vbra_23215</name>
</gene>
<dbReference type="PROSITE" id="PS50994">
    <property type="entry name" value="INTEGRASE"/>
    <property type="match status" value="1"/>
</dbReference>
<feature type="transmembrane region" description="Helical" evidence="2">
    <location>
        <begin position="838"/>
        <end position="859"/>
    </location>
</feature>
<feature type="region of interest" description="Disordered" evidence="1">
    <location>
        <begin position="501"/>
        <end position="572"/>
    </location>
</feature>
<sequence length="943" mass="103516">DKNGTELPLKLTVYVAPDCPVTLISERQLHTKGGGVHKVAGRANEAHVYWHVCDINGRRQTRVVPLTCWAGGYRLTVRPWTSEDDSRVEQFGGGITVGDGMPVSLEALVAGGGRKRVEVCSSAESSDGEDDDDGDGHFNNGDECGDDECESGGGKQLPELALTKQERKNFINAVDLHLCAGHKSFNELPRLSRTLRGGPPVTSLPFKPACPPCNEGKAKKAPVHHRTGYRRQVMRVAQLWHADWGHMRSQLGPLGTMTILVLVFVCAFSGFIVSFPANFKTQAPDLMRHFHRQTGTIQCEHGPIVAISVDPGSELCEPGAPFGQVLIELNIEGPIVTPARRHEYHGKAGRAIGVLGEIARAALCTSGLNATRCGERAWQYAVYIHNMTSLVKRNGVTHTPRGWVEHGRDARREQLHPFGCRATVLIPREHQASRVHPRGEPGVFLGWATDNKDMIPIVGVLPLLPGGHFTRLYRGIDVKFDHFDFPFNPSPFLGLPFFKTGGGEASDAPGGAAGGEDDTTQQQQRQLEQQPPVQPSQHVPLEVEERPQRPRRPPAHVSEEEGYQWHRPNPPLEPTREALFMVTDKNGTELPLKLTVYVAPDCPVTLISERQLHTKGGGVHKVAGRANEAHVYWHVCDINGRRQTRVVPLTCWAGGYRLTVRPWTSEDDSRVEQFGGGITVGDGMPVSLEALVAGGGRKRVEVCSSAESSDGEDDDDDGDGHFDNGDECGDDECESGGGKQQPELVLTKQEHKNLINAVDLHLCAGHKSFNELPRLSRTLRGGPPVTSLPFKPACPPCNEGKAKKAPVHHRTGYRRQVMRVAQLWHADWGHMRSQLGPLGTMTILVLVFVCAFSGFIVSFPANFKTGGGEASDAPGGAAWGEDDTTQQQQRQLEQQPPVQPSQHVPLEVEERPQRPRRPPAHVSEEEGYQWHRLNPPLEPTRRS</sequence>
<feature type="compositionally biased region" description="Low complexity" evidence="1">
    <location>
        <begin position="521"/>
        <end position="540"/>
    </location>
</feature>
<dbReference type="InterPro" id="IPR036397">
    <property type="entry name" value="RNaseH_sf"/>
</dbReference>
<feature type="domain" description="Integrase catalytic" evidence="3">
    <location>
        <begin position="218"/>
        <end position="408"/>
    </location>
</feature>
<keyword evidence="2" id="KW-1133">Transmembrane helix</keyword>
<dbReference type="STRING" id="1169540.A0A0G4E904"/>
<dbReference type="VEuPathDB" id="CryptoDB:Vbra_23215"/>
<feature type="compositionally biased region" description="Acidic residues" evidence="1">
    <location>
        <begin position="725"/>
        <end position="734"/>
    </location>
</feature>
<evidence type="ECO:0000313" key="5">
    <source>
        <dbReference type="Proteomes" id="UP000041254"/>
    </source>
</evidence>
<feature type="non-terminal residue" evidence="4">
    <location>
        <position position="1"/>
    </location>
</feature>
<reference evidence="4 5" key="1">
    <citation type="submission" date="2014-11" db="EMBL/GenBank/DDBJ databases">
        <authorList>
            <person name="Zhu J."/>
            <person name="Qi W."/>
            <person name="Song R."/>
        </authorList>
    </citation>
    <scope>NUCLEOTIDE SEQUENCE [LARGE SCALE GENOMIC DNA]</scope>
</reference>
<dbReference type="Gene3D" id="3.30.420.10">
    <property type="entry name" value="Ribonuclease H-like superfamily/Ribonuclease H"/>
    <property type="match status" value="1"/>
</dbReference>
<evidence type="ECO:0000256" key="1">
    <source>
        <dbReference type="SAM" id="MobiDB-lite"/>
    </source>
</evidence>
<dbReference type="GO" id="GO:0015074">
    <property type="term" value="P:DNA integration"/>
    <property type="evidence" value="ECO:0007669"/>
    <property type="project" value="InterPro"/>
</dbReference>
<feature type="compositionally biased region" description="Acidic residues" evidence="1">
    <location>
        <begin position="709"/>
        <end position="718"/>
    </location>
</feature>
<evidence type="ECO:0000259" key="3">
    <source>
        <dbReference type="PROSITE" id="PS50994"/>
    </source>
</evidence>
<dbReference type="EMBL" id="CDMY01000070">
    <property type="protein sequence ID" value="CEL92385.1"/>
    <property type="molecule type" value="Genomic_DNA"/>
</dbReference>
<dbReference type="AlphaFoldDB" id="A0A0G4E904"/>
<feature type="transmembrane region" description="Helical" evidence="2">
    <location>
        <begin position="257"/>
        <end position="279"/>
    </location>
</feature>
<dbReference type="InterPro" id="IPR012337">
    <property type="entry name" value="RNaseH-like_sf"/>
</dbReference>
<evidence type="ECO:0000256" key="2">
    <source>
        <dbReference type="SAM" id="Phobius"/>
    </source>
</evidence>
<dbReference type="Proteomes" id="UP000041254">
    <property type="component" value="Unassembled WGS sequence"/>
</dbReference>
<evidence type="ECO:0000313" key="4">
    <source>
        <dbReference type="EMBL" id="CEL92385.1"/>
    </source>
</evidence>
<proteinExistence type="predicted"/>
<name>A0A0G4E904_VITBC</name>
<dbReference type="GO" id="GO:0003676">
    <property type="term" value="F:nucleic acid binding"/>
    <property type="evidence" value="ECO:0007669"/>
    <property type="project" value="InterPro"/>
</dbReference>
<dbReference type="InterPro" id="IPR001584">
    <property type="entry name" value="Integrase_cat-core"/>
</dbReference>
<keyword evidence="2" id="KW-0472">Membrane</keyword>
<keyword evidence="2" id="KW-0812">Transmembrane</keyword>
<feature type="region of interest" description="Disordered" evidence="1">
    <location>
        <begin position="121"/>
        <end position="152"/>
    </location>
</feature>
<feature type="compositionally biased region" description="Low complexity" evidence="1">
    <location>
        <begin position="886"/>
        <end position="905"/>
    </location>
</feature>
<dbReference type="InParanoid" id="A0A0G4E904"/>
<dbReference type="SUPFAM" id="SSF53098">
    <property type="entry name" value="Ribonuclease H-like"/>
    <property type="match status" value="1"/>
</dbReference>
<protein>
    <recommendedName>
        <fullName evidence="3">Integrase catalytic domain-containing protein</fullName>
    </recommendedName>
</protein>
<keyword evidence="5" id="KW-1185">Reference proteome</keyword>
<organism evidence="4 5">
    <name type="scientific">Vitrella brassicaformis (strain CCMP3155)</name>
    <dbReference type="NCBI Taxonomy" id="1169540"/>
    <lineage>
        <taxon>Eukaryota</taxon>
        <taxon>Sar</taxon>
        <taxon>Alveolata</taxon>
        <taxon>Colpodellida</taxon>
        <taxon>Vitrellaceae</taxon>
        <taxon>Vitrella</taxon>
    </lineage>
</organism>
<feature type="region of interest" description="Disordered" evidence="1">
    <location>
        <begin position="702"/>
        <end position="739"/>
    </location>
</feature>
<feature type="region of interest" description="Disordered" evidence="1">
    <location>
        <begin position="866"/>
        <end position="943"/>
    </location>
</feature>